<feature type="compositionally biased region" description="Basic and acidic residues" evidence="1">
    <location>
        <begin position="70"/>
        <end position="83"/>
    </location>
</feature>
<dbReference type="SUPFAM" id="SSF101690">
    <property type="entry name" value="PAZ domain"/>
    <property type="match status" value="1"/>
</dbReference>
<evidence type="ECO:0000256" key="1">
    <source>
        <dbReference type="SAM" id="MobiDB-lite"/>
    </source>
</evidence>
<dbReference type="Gene3D" id="3.30.420.10">
    <property type="entry name" value="Ribonuclease H-like superfamily/Ribonuclease H"/>
    <property type="match status" value="1"/>
</dbReference>
<dbReference type="InterPro" id="IPR003165">
    <property type="entry name" value="Piwi"/>
</dbReference>
<proteinExistence type="predicted"/>
<dbReference type="InterPro" id="IPR012337">
    <property type="entry name" value="RNaseH-like_sf"/>
</dbReference>
<dbReference type="PROSITE" id="PS50822">
    <property type="entry name" value="PIWI"/>
    <property type="match status" value="1"/>
</dbReference>
<dbReference type="Gene3D" id="3.40.50.2300">
    <property type="match status" value="1"/>
</dbReference>
<organism evidence="3 4">
    <name type="scientific">Mesorhabditis spiculigera</name>
    <dbReference type="NCBI Taxonomy" id="96644"/>
    <lineage>
        <taxon>Eukaryota</taxon>
        <taxon>Metazoa</taxon>
        <taxon>Ecdysozoa</taxon>
        <taxon>Nematoda</taxon>
        <taxon>Chromadorea</taxon>
        <taxon>Rhabditida</taxon>
        <taxon>Rhabditina</taxon>
        <taxon>Rhabditomorpha</taxon>
        <taxon>Rhabditoidea</taxon>
        <taxon>Rhabditidae</taxon>
        <taxon>Mesorhabditinae</taxon>
        <taxon>Mesorhabditis</taxon>
    </lineage>
</organism>
<dbReference type="PANTHER" id="PTHR22891">
    <property type="entry name" value="EUKARYOTIC TRANSLATION INITIATION FACTOR 2C"/>
    <property type="match status" value="1"/>
</dbReference>
<dbReference type="EMBL" id="CATQJA010002706">
    <property type="protein sequence ID" value="CAJ0585813.1"/>
    <property type="molecule type" value="Genomic_DNA"/>
</dbReference>
<dbReference type="SUPFAM" id="SSF53098">
    <property type="entry name" value="Ribonuclease H-like"/>
    <property type="match status" value="1"/>
</dbReference>
<keyword evidence="4" id="KW-1185">Reference proteome</keyword>
<dbReference type="InterPro" id="IPR036085">
    <property type="entry name" value="PAZ_dom_sf"/>
</dbReference>
<evidence type="ECO:0000313" key="4">
    <source>
        <dbReference type="Proteomes" id="UP001177023"/>
    </source>
</evidence>
<feature type="region of interest" description="Disordered" evidence="1">
    <location>
        <begin position="1"/>
        <end position="83"/>
    </location>
</feature>
<sequence length="1006" mass="113517">MAHNQREMVDGLFKWKGPKQPQPGGRYPRKEQQRPAYGRSNNTEYRQRYIPSGLKKDKEDFSEMANDSVDDTRSTLKRSESELSDFEKLSIGSRGSLETISIPEHVPVEFHPRLKPACRIGLESVTLRTNMFPIHVTDTDRIVYRYEVAAEILVADDRRRPKVMSMNKGAKDDCEYMRRCETIRAALQFALESYRVLSESGVTVFDGNNTLFANENLELALKRFQGTLTLNPGQLPPALKGLVSKDATKISINIRPCTGSAHQFTIGEAKQQIADGGCDRSLRQFYELLTNEGAIQNKAYVFYGAGKAFLRREDPSSRYDIGNGQERRQGLTKGVRFIEGNGGGDDKDPFKETRLVAALVLDAKVGSFYKTNSCLESIAALNNWSNPSDVVWNLSTVKRVHRYFNGLRLEVMGTGNTFIASGFDFSDERGFKFRTLRDYEQTAGKGNVQSLQKFIAQGIRIQFPDWPVVVQRIGKGRGKERLAYFPLELLRVCPYQRVPLTKALIKPEKARPPQERWNLISRHLQELDLAEKSPVLSGFGIRVDREPLHITGFRRVAPQIGYANEEVASLDPRKAAWKQEAHYVEGATVNKIFATWAGPITNRSIVSNFLEQFEKEAGAMGIIIGKVELVQDPIDIESEARRVGPVFKKAAAAQKAHGRVIVLYFSNKYTDSAGRVAETKSHNYLKFAEAVYQVVTQHISIETISGKKQGDGPYKVDSSTMGNLLNKFNLKAFGLNYTVVPEAFGNDYWFGSTLFFGYDVAHPVMQSVGDKALGYANENPSVVGFAHNATRSRDAFVGDFAYQEANRERVSDQVLNARVKWILKQWETNRKEPLPENIFIYRDGVSEGQYEMVLKEELAAIQEACSEYDLNYQPKFALVIVTKRHNKRFFKDGADGSVGNPEPLTVIDKEVVRTDLTEMYIQSHHAIQICNMPVSIPEPVYQADEWAKRGTEVVKTYKDLRNALPRKIAVGLTPNPRDRKVPVDWDELTKRLSYMGKALDGIRTNA</sequence>
<accession>A0AA36GEW3</accession>
<dbReference type="AlphaFoldDB" id="A0AA36GEW3"/>
<name>A0AA36GEW3_9BILA</name>
<evidence type="ECO:0000313" key="3">
    <source>
        <dbReference type="EMBL" id="CAJ0585813.1"/>
    </source>
</evidence>
<dbReference type="Gene3D" id="2.170.260.10">
    <property type="entry name" value="paz domain"/>
    <property type="match status" value="1"/>
</dbReference>
<evidence type="ECO:0000259" key="2">
    <source>
        <dbReference type="PROSITE" id="PS50822"/>
    </source>
</evidence>
<dbReference type="SMART" id="SM00950">
    <property type="entry name" value="Piwi"/>
    <property type="match status" value="1"/>
</dbReference>
<dbReference type="InterPro" id="IPR036397">
    <property type="entry name" value="RNaseH_sf"/>
</dbReference>
<comment type="caution">
    <text evidence="3">The sequence shown here is derived from an EMBL/GenBank/DDBJ whole genome shotgun (WGS) entry which is preliminary data.</text>
</comment>
<dbReference type="GO" id="GO:0003676">
    <property type="term" value="F:nucleic acid binding"/>
    <property type="evidence" value="ECO:0007669"/>
    <property type="project" value="InterPro"/>
</dbReference>
<reference evidence="3" key="1">
    <citation type="submission" date="2023-06" db="EMBL/GenBank/DDBJ databases">
        <authorList>
            <person name="Delattre M."/>
        </authorList>
    </citation>
    <scope>NUCLEOTIDE SEQUENCE</scope>
    <source>
        <strain evidence="3">AF72</strain>
    </source>
</reference>
<dbReference type="Proteomes" id="UP001177023">
    <property type="component" value="Unassembled WGS sequence"/>
</dbReference>
<feature type="domain" description="Piwi" evidence="2">
    <location>
        <begin position="660"/>
        <end position="890"/>
    </location>
</feature>
<gene>
    <name evidence="3" type="ORF">MSPICULIGERA_LOCUS23823</name>
</gene>
<dbReference type="Pfam" id="PF02171">
    <property type="entry name" value="Piwi"/>
    <property type="match status" value="1"/>
</dbReference>
<feature type="non-terminal residue" evidence="3">
    <location>
        <position position="1006"/>
    </location>
</feature>
<protein>
    <recommendedName>
        <fullName evidence="2">Piwi domain-containing protein</fullName>
    </recommendedName>
</protein>